<protein>
    <submittedName>
        <fullName evidence="1">DUF1827 family protein</fullName>
    </submittedName>
</protein>
<keyword evidence="2" id="KW-1185">Reference proteome</keyword>
<dbReference type="Pfam" id="PF08860">
    <property type="entry name" value="DUF1827"/>
    <property type="match status" value="1"/>
</dbReference>
<reference evidence="1 2" key="1">
    <citation type="submission" date="2019-04" db="EMBL/GenBank/DDBJ databases">
        <title>Vagococcus sp. nov., isolated from faeces of yaks (Bos grunniens).</title>
        <authorList>
            <person name="Ge Y."/>
        </authorList>
    </citation>
    <scope>NUCLEOTIDE SEQUENCE [LARGE SCALE GENOMIC DNA]</scope>
    <source>
        <strain evidence="1 2">MN-17</strain>
    </source>
</reference>
<organism evidence="1 2">
    <name type="scientific">Vagococcus zengguangii</name>
    <dbReference type="NCBI Taxonomy" id="2571750"/>
    <lineage>
        <taxon>Bacteria</taxon>
        <taxon>Bacillati</taxon>
        <taxon>Bacillota</taxon>
        <taxon>Bacilli</taxon>
        <taxon>Lactobacillales</taxon>
        <taxon>Enterococcaceae</taxon>
        <taxon>Vagococcus</taxon>
    </lineage>
</organism>
<name>A0A4D7CPD1_9ENTE</name>
<evidence type="ECO:0000313" key="1">
    <source>
        <dbReference type="EMBL" id="QCI85965.1"/>
    </source>
</evidence>
<dbReference type="Gene3D" id="3.40.1720.10">
    <property type="entry name" value="Streptococcus thermophilus LMG 18311 protein like"/>
    <property type="match status" value="1"/>
</dbReference>
<sequence>MKLVDVTNSYAKLVNNQLANTDSLLVKVYTLGKTNVIYSEARTHKEIAIQNKQRKIKDNEIEYVLDRLEPNHQTLNKLDMVRTDHLVEISFPI</sequence>
<dbReference type="RefSeq" id="WP_136952803.1">
    <property type="nucleotide sequence ID" value="NZ_CP039712.1"/>
</dbReference>
<dbReference type="KEGG" id="vao:FA707_02865"/>
<dbReference type="AlphaFoldDB" id="A0A4D7CPD1"/>
<dbReference type="InterPro" id="IPR014959">
    <property type="entry name" value="DUF1827"/>
</dbReference>
<accession>A0A4D7CPD1</accession>
<dbReference type="InterPro" id="IPR038226">
    <property type="entry name" value="LMG18311-like_sf"/>
</dbReference>
<dbReference type="OrthoDB" id="2308827at2"/>
<evidence type="ECO:0000313" key="2">
    <source>
        <dbReference type="Proteomes" id="UP000298615"/>
    </source>
</evidence>
<dbReference type="EMBL" id="CP039712">
    <property type="protein sequence ID" value="QCI85965.1"/>
    <property type="molecule type" value="Genomic_DNA"/>
</dbReference>
<proteinExistence type="predicted"/>
<gene>
    <name evidence="1" type="ORF">FA707_02865</name>
</gene>
<dbReference type="Proteomes" id="UP000298615">
    <property type="component" value="Chromosome"/>
</dbReference>